<dbReference type="Gene3D" id="3.40.50.150">
    <property type="entry name" value="Vaccinia Virus protein VP39"/>
    <property type="match status" value="1"/>
</dbReference>
<dbReference type="STRING" id="1221996.QY95_01583"/>
<gene>
    <name evidence="2" type="ORF">QY95_01583</name>
</gene>
<organism evidence="2 3">
    <name type="scientific">Bacillus thermotolerans</name>
    <name type="common">Quasibacillus thermotolerans</name>
    <dbReference type="NCBI Taxonomy" id="1221996"/>
    <lineage>
        <taxon>Bacteria</taxon>
        <taxon>Bacillati</taxon>
        <taxon>Bacillota</taxon>
        <taxon>Bacilli</taxon>
        <taxon>Bacillales</taxon>
        <taxon>Bacillaceae</taxon>
        <taxon>Bacillus</taxon>
    </lineage>
</organism>
<dbReference type="SUPFAM" id="SSF47757">
    <property type="entry name" value="Chemotaxis receptor methyltransferase CheR, N-terminal domain"/>
    <property type="match status" value="1"/>
</dbReference>
<dbReference type="SMART" id="SM00138">
    <property type="entry name" value="MeTrc"/>
    <property type="match status" value="1"/>
</dbReference>
<keyword evidence="2" id="KW-0808">Transferase</keyword>
<dbReference type="InterPro" id="IPR050903">
    <property type="entry name" value="Bact_Chemotaxis_MeTrfase"/>
</dbReference>
<dbReference type="InterPro" id="IPR022641">
    <property type="entry name" value="CheR_N"/>
</dbReference>
<dbReference type="InterPro" id="IPR022642">
    <property type="entry name" value="CheR_C"/>
</dbReference>
<evidence type="ECO:0000313" key="3">
    <source>
        <dbReference type="Proteomes" id="UP000031563"/>
    </source>
</evidence>
<dbReference type="InterPro" id="IPR000780">
    <property type="entry name" value="CheR_MeTrfase"/>
</dbReference>
<feature type="domain" description="CheR-type methyltransferase" evidence="1">
    <location>
        <begin position="19"/>
        <end position="271"/>
    </location>
</feature>
<dbReference type="PANTHER" id="PTHR24422:SF8">
    <property type="entry name" value="CHEMOTAXIS PROTEIN"/>
    <property type="match status" value="1"/>
</dbReference>
<dbReference type="InterPro" id="IPR029063">
    <property type="entry name" value="SAM-dependent_MTases_sf"/>
</dbReference>
<keyword evidence="3" id="KW-1185">Reference proteome</keyword>
<accession>A0A0F5ICZ9</accession>
<accession>A0A0F5HNG9</accession>
<comment type="caution">
    <text evidence="2">The sequence shown here is derived from an EMBL/GenBank/DDBJ whole genome shotgun (WGS) entry which is preliminary data.</text>
</comment>
<evidence type="ECO:0000313" key="2">
    <source>
        <dbReference type="EMBL" id="KKB43338.1"/>
    </source>
</evidence>
<dbReference type="Pfam" id="PF03705">
    <property type="entry name" value="CheR_N"/>
    <property type="match status" value="1"/>
</dbReference>
<reference evidence="2" key="1">
    <citation type="submission" date="2015-02" db="EMBL/GenBank/DDBJ databases">
        <title>Genome Assembly of Bacillaceae bacterium MTCC 8252.</title>
        <authorList>
            <person name="Verma A."/>
            <person name="Khatri I."/>
            <person name="Mual P."/>
            <person name="Subramanian S."/>
            <person name="Krishnamurthi S."/>
        </authorList>
    </citation>
    <scope>NUCLEOTIDE SEQUENCE [LARGE SCALE GENOMIC DNA]</scope>
    <source>
        <strain evidence="2">MTCC 8252</strain>
    </source>
</reference>
<dbReference type="Proteomes" id="UP000031563">
    <property type="component" value="Unassembled WGS sequence"/>
</dbReference>
<dbReference type="AlphaFoldDB" id="A0A0F5ICZ9"/>
<dbReference type="PROSITE" id="PS50123">
    <property type="entry name" value="CHER"/>
    <property type="match status" value="1"/>
</dbReference>
<keyword evidence="2" id="KW-0489">Methyltransferase</keyword>
<dbReference type="Pfam" id="PF01739">
    <property type="entry name" value="CheR"/>
    <property type="match status" value="1"/>
</dbReference>
<dbReference type="SUPFAM" id="SSF53335">
    <property type="entry name" value="S-adenosyl-L-methionine-dependent methyltransferases"/>
    <property type="match status" value="1"/>
</dbReference>
<name>A0A0F5ICZ9_BACTR</name>
<protein>
    <submittedName>
        <fullName evidence="2">Chemotaxis protein methyltransferase CheR</fullName>
    </submittedName>
</protein>
<proteinExistence type="predicted"/>
<dbReference type="PANTHER" id="PTHR24422">
    <property type="entry name" value="CHEMOTAXIS PROTEIN METHYLTRANSFERASE"/>
    <property type="match status" value="1"/>
</dbReference>
<dbReference type="GO" id="GO:0032259">
    <property type="term" value="P:methylation"/>
    <property type="evidence" value="ECO:0007669"/>
    <property type="project" value="UniProtKB-KW"/>
</dbReference>
<sequence length="294" mass="34377">MSGCIDKEKGRVTNRMNNKIEAEKELETIEINLLLEGIYRYYGYDFRNYAGPFLNRRIWNRMRAENIATISSLQERVLHDPTAMKKLFRDFSINVTEMFRDPGFFLAFRTKVVPYLREQPSIRLWHVGCSTGEEVYSMAILLHEEGLYEKTRIYATDMNEEVLKEAENGEFPLHRMQLYTRNYLAAGGTTAFSEYYSAKDNHAVFHPFLTKNVVFAQHNLATDRSFNEFHVIICRNVLIYFDKILQNRVYHLLHNSLSPSGILGLGSKEGIKFANIVNSYEEVDPIEKLYRKIK</sequence>
<dbReference type="EMBL" id="JWIR02000003">
    <property type="protein sequence ID" value="KKB43338.1"/>
    <property type="molecule type" value="Genomic_DNA"/>
</dbReference>
<dbReference type="GO" id="GO:0008757">
    <property type="term" value="F:S-adenosylmethionine-dependent methyltransferase activity"/>
    <property type="evidence" value="ECO:0007669"/>
    <property type="project" value="InterPro"/>
</dbReference>
<evidence type="ECO:0000259" key="1">
    <source>
        <dbReference type="PROSITE" id="PS50123"/>
    </source>
</evidence>